<sequence>MKGPHIINLNKIGSPELGYITISEAQKDVPFDIKRVYWTYYTPQDVSRGGHAHKNLQQLIVAVAGTITFNTEDKDGKKEVFVLDSPNTGLYIPKLVWRDIKFSHSAVLLCLASELYDEDDYFRNYQDFKDYPNEI</sequence>
<dbReference type="AlphaFoldDB" id="A0A5D8ZQ22"/>
<dbReference type="RefSeq" id="WP_149387687.1">
    <property type="nucleotide sequence ID" value="NZ_VTRU01000002.1"/>
</dbReference>
<reference evidence="2 3" key="1">
    <citation type="submission" date="2019-08" db="EMBL/GenBank/DDBJ databases">
        <title>Draft genome sequence of Chryseobacterium sp. Gsoil 183.</title>
        <authorList>
            <person name="Im W.-T."/>
        </authorList>
    </citation>
    <scope>NUCLEOTIDE SEQUENCE [LARGE SCALE GENOMIC DNA]</scope>
    <source>
        <strain evidence="2 3">Gsoil 183</strain>
    </source>
</reference>
<dbReference type="CDD" id="cd20292">
    <property type="entry name" value="cupin_QdtA-like"/>
    <property type="match status" value="1"/>
</dbReference>
<protein>
    <submittedName>
        <fullName evidence="2">WxcM-like domain-containing protein</fullName>
    </submittedName>
</protein>
<proteinExistence type="predicted"/>
<dbReference type="InterPro" id="IPR008894">
    <property type="entry name" value="QdtA_cupin_dom"/>
</dbReference>
<dbReference type="Proteomes" id="UP000323884">
    <property type="component" value="Unassembled WGS sequence"/>
</dbReference>
<comment type="caution">
    <text evidence="2">The sequence shown here is derived from an EMBL/GenBank/DDBJ whole genome shotgun (WGS) entry which is preliminary data.</text>
</comment>
<name>A0A5D8ZQ22_9FLAO</name>
<accession>A0A5D8ZQ22</accession>
<dbReference type="SUPFAM" id="SSF51182">
    <property type="entry name" value="RmlC-like cupins"/>
    <property type="match status" value="1"/>
</dbReference>
<dbReference type="InterPro" id="IPR014710">
    <property type="entry name" value="RmlC-like_jellyroll"/>
</dbReference>
<evidence type="ECO:0000259" key="1">
    <source>
        <dbReference type="Pfam" id="PF05523"/>
    </source>
</evidence>
<dbReference type="InterPro" id="IPR011051">
    <property type="entry name" value="RmlC_Cupin_sf"/>
</dbReference>
<keyword evidence="3" id="KW-1185">Reference proteome</keyword>
<dbReference type="EMBL" id="VTRU01000002">
    <property type="protein sequence ID" value="TZF96192.1"/>
    <property type="molecule type" value="Genomic_DNA"/>
</dbReference>
<gene>
    <name evidence="2" type="ORF">FW781_12205</name>
</gene>
<dbReference type="Gene3D" id="2.60.120.10">
    <property type="entry name" value="Jelly Rolls"/>
    <property type="match status" value="1"/>
</dbReference>
<evidence type="ECO:0000313" key="3">
    <source>
        <dbReference type="Proteomes" id="UP000323884"/>
    </source>
</evidence>
<dbReference type="OrthoDB" id="9795513at2"/>
<organism evidence="2 3">
    <name type="scientific">Chryseobacterium panacisoli</name>
    <dbReference type="NCBI Taxonomy" id="1807141"/>
    <lineage>
        <taxon>Bacteria</taxon>
        <taxon>Pseudomonadati</taxon>
        <taxon>Bacteroidota</taxon>
        <taxon>Flavobacteriia</taxon>
        <taxon>Flavobacteriales</taxon>
        <taxon>Weeksellaceae</taxon>
        <taxon>Chryseobacterium group</taxon>
        <taxon>Chryseobacterium</taxon>
    </lineage>
</organism>
<evidence type="ECO:0000313" key="2">
    <source>
        <dbReference type="EMBL" id="TZF96192.1"/>
    </source>
</evidence>
<dbReference type="Pfam" id="PF05523">
    <property type="entry name" value="FdtA"/>
    <property type="match status" value="1"/>
</dbReference>
<feature type="domain" description="Sugar 3,4-ketoisomerase QdtA cupin" evidence="1">
    <location>
        <begin position="4"/>
        <end position="131"/>
    </location>
</feature>